<feature type="repeat" description="TPR" evidence="8">
    <location>
        <begin position="469"/>
        <end position="502"/>
    </location>
</feature>
<dbReference type="Pfam" id="PF13432">
    <property type="entry name" value="TPR_16"/>
    <property type="match status" value="1"/>
</dbReference>
<gene>
    <name evidence="10" type="ORF">SR1949_19800</name>
</gene>
<dbReference type="UniPathway" id="UPA00378"/>
<dbReference type="Gene3D" id="3.40.50.11380">
    <property type="match status" value="1"/>
</dbReference>
<dbReference type="Pfam" id="PF00515">
    <property type="entry name" value="TPR_1"/>
    <property type="match status" value="2"/>
</dbReference>
<dbReference type="Pfam" id="PF13181">
    <property type="entry name" value="TPR_8"/>
    <property type="match status" value="3"/>
</dbReference>
<evidence type="ECO:0000256" key="7">
    <source>
        <dbReference type="ARBA" id="ARBA00022803"/>
    </source>
</evidence>
<dbReference type="PROSITE" id="PS50293">
    <property type="entry name" value="TPR_REGION"/>
    <property type="match status" value="4"/>
</dbReference>
<evidence type="ECO:0000259" key="9">
    <source>
        <dbReference type="Pfam" id="PF13844"/>
    </source>
</evidence>
<keyword evidence="5" id="KW-0808">Transferase</keyword>
<evidence type="ECO:0000256" key="1">
    <source>
        <dbReference type="ARBA" id="ARBA00004922"/>
    </source>
</evidence>
<dbReference type="InterPro" id="IPR011990">
    <property type="entry name" value="TPR-like_helical_dom_sf"/>
</dbReference>
<dbReference type="EC" id="2.4.1.255" evidence="3"/>
<dbReference type="Gene3D" id="3.40.50.2000">
    <property type="entry name" value="Glycogen Phosphorylase B"/>
    <property type="match status" value="1"/>
</dbReference>
<comment type="pathway">
    <text evidence="1">Protein modification; protein glycosylation.</text>
</comment>
<dbReference type="Pfam" id="PF13844">
    <property type="entry name" value="Glyco_transf_41"/>
    <property type="match status" value="2"/>
</dbReference>
<comment type="similarity">
    <text evidence="2">Belongs to the glycosyltransferase 41 family. O-GlcNAc transferase subfamily.</text>
</comment>
<feature type="repeat" description="TPR" evidence="8">
    <location>
        <begin position="401"/>
        <end position="434"/>
    </location>
</feature>
<dbReference type="GO" id="GO:0097363">
    <property type="term" value="F:protein O-acetylglucosaminyltransferase activity"/>
    <property type="evidence" value="ECO:0007669"/>
    <property type="project" value="UniProtKB-EC"/>
</dbReference>
<protein>
    <recommendedName>
        <fullName evidence="3">protein O-GlcNAc transferase</fullName>
        <ecNumber evidence="3">2.4.1.255</ecNumber>
    </recommendedName>
</protein>
<dbReference type="Pfam" id="PF07719">
    <property type="entry name" value="TPR_2"/>
    <property type="match status" value="1"/>
</dbReference>
<reference evidence="11" key="1">
    <citation type="submission" date="2019-02" db="EMBL/GenBank/DDBJ databases">
        <title>Draft genome sequence of Sphaerospermopsis reniformis NIES-1949.</title>
        <authorList>
            <person name="Yamaguchi H."/>
            <person name="Suzuki S."/>
            <person name="Kawachi M."/>
        </authorList>
    </citation>
    <scope>NUCLEOTIDE SEQUENCE [LARGE SCALE GENOMIC DNA]</scope>
    <source>
        <strain evidence="11">NIES-1949</strain>
    </source>
</reference>
<keyword evidence="7 8" id="KW-0802">TPR repeat</keyword>
<dbReference type="PANTHER" id="PTHR44835">
    <property type="entry name" value="UDP-N-ACETYLGLUCOSAMINE--PEPTIDE N-ACETYLGLUCOSAMINYLTRANSFERASE SPINDLY-RELATED"/>
    <property type="match status" value="1"/>
</dbReference>
<dbReference type="InterPro" id="IPR051939">
    <property type="entry name" value="Glycosyltr_41/O-GlcNAc_trsf"/>
</dbReference>
<evidence type="ECO:0000313" key="10">
    <source>
        <dbReference type="EMBL" id="GCL36874.1"/>
    </source>
</evidence>
<dbReference type="SUPFAM" id="SSF53756">
    <property type="entry name" value="UDP-Glycosyltransferase/glycogen phosphorylase"/>
    <property type="match status" value="1"/>
</dbReference>
<proteinExistence type="inferred from homology"/>
<dbReference type="SMART" id="SM00028">
    <property type="entry name" value="TPR"/>
    <property type="match status" value="9"/>
</dbReference>
<dbReference type="PROSITE" id="PS50005">
    <property type="entry name" value="TPR"/>
    <property type="match status" value="8"/>
</dbReference>
<evidence type="ECO:0000256" key="6">
    <source>
        <dbReference type="ARBA" id="ARBA00022737"/>
    </source>
</evidence>
<comment type="caution">
    <text evidence="10">The sequence shown here is derived from an EMBL/GenBank/DDBJ whole genome shotgun (WGS) entry which is preliminary data.</text>
</comment>
<evidence type="ECO:0000256" key="4">
    <source>
        <dbReference type="ARBA" id="ARBA00022676"/>
    </source>
</evidence>
<dbReference type="AlphaFoldDB" id="A0A480A3V4"/>
<feature type="domain" description="O-GlcNAc transferase C-terminal" evidence="9">
    <location>
        <begin position="759"/>
        <end position="936"/>
    </location>
</feature>
<dbReference type="EMBL" id="BJCE01000053">
    <property type="protein sequence ID" value="GCL36874.1"/>
    <property type="molecule type" value="Genomic_DNA"/>
</dbReference>
<dbReference type="Proteomes" id="UP000300142">
    <property type="component" value="Unassembled WGS sequence"/>
</dbReference>
<sequence>MMIFCGGISNDLRSLSYNLCQALLTQTGKINIQGTACNTAAEIDAYFKIIGEPTRTTLIQYQILSDSAVAKINQGQAKNIYLYQDPRQILAAAIHTPKKKETFESHFLHLWQQCLEKYCNDVNKTLLISQENLITQPHLEIARLATGLEIDLTEIEIAQLLKQHPIEKQNAEEWQKILDSQQCLLIETLLSPLLLKFDYETESSLSQRLEQHLQSIQLESLIIQIDKIVSQIRNLKTELREQFYESIDKHLVTTLTARECLQEAAEVCHLLGTVLIKNDLQASEKWYLRALSIQPQLAKSHYNLGFIYEEQDEWEKAIDNYTHAITINPHYTKAHYRLGLIFKRQKDFSQGIDKFSQVLQLEPEHQGAKFNLALLWHKGEGADFIQNLLTEKELELLPQLTEEINDTGAILVSEGKLEQAKQCFQSVIDLDPDCVLGHYNIGCVLQNQKHYSESISAYRQALKTDPNYIDALKNLGYVYYKTGQIDLAQECFQKILEIDPDHAETYEILGFIAGEQGKLSECINLLNEALKINPNNPKLHSCFLFNLSSLTSFTPQQILDSAQLWYQQQVVNQWLPNLTNHRNDKTPNRRLRIGYISPDFRRHSVSAFIKPILQHHDRTQFEVFCYGEVNYPDAITDEIIDICDAWRSTVGLSDLQVAELIQTDRIDILIDLAGHTANNRMMVLGMKPAPIQATYLGYFATTGLSSIDYWITDQVLHPHDTQEKTSETIWRLPRCYVSYEPLKDAPEMTELPYGKTGVFTFASFNNLRKLTPETFALWIEILKAVPNSRLVLKCHSSDVFSPLVAEKIQTPFVEQGIDPKRIFLYGGYATDEDHLNLYNQVDLHLDSIPYTGCTTTCEALWMGVPTVTLAGTRKMERMSASILHGIGLDDFITHSGVEYVQKAVELAQNPDYLQSLRSTMRERLSSSPLLDVKNIAGSLEVAYRQMWQIYIQQESTAANSQNSPINSAFPVDLEPADAINYYQQYLENHPDDAQAYYYLGLAYQKLDDVENAIPAYLQALAINRSSAATYQALGTLLEEQELTDQAEKYYRCALLIEPDNIEIRSNLKL</sequence>
<dbReference type="InterPro" id="IPR013105">
    <property type="entry name" value="TPR_2"/>
</dbReference>
<feature type="repeat" description="TPR" evidence="8">
    <location>
        <begin position="435"/>
        <end position="468"/>
    </location>
</feature>
<evidence type="ECO:0000256" key="8">
    <source>
        <dbReference type="PROSITE-ProRule" id="PRU00339"/>
    </source>
</evidence>
<feature type="repeat" description="TPR" evidence="8">
    <location>
        <begin position="993"/>
        <end position="1026"/>
    </location>
</feature>
<evidence type="ECO:0000313" key="11">
    <source>
        <dbReference type="Proteomes" id="UP000300142"/>
    </source>
</evidence>
<keyword evidence="11" id="KW-1185">Reference proteome</keyword>
<feature type="repeat" description="TPR" evidence="8">
    <location>
        <begin position="298"/>
        <end position="331"/>
    </location>
</feature>
<keyword evidence="6" id="KW-0677">Repeat</keyword>
<feature type="repeat" description="TPR" evidence="8">
    <location>
        <begin position="332"/>
        <end position="365"/>
    </location>
</feature>
<dbReference type="PANTHER" id="PTHR44835:SF1">
    <property type="entry name" value="PROTEIN O-GLCNAC TRANSFERASE"/>
    <property type="match status" value="1"/>
</dbReference>
<dbReference type="Gene3D" id="3.40.50.300">
    <property type="entry name" value="P-loop containing nucleotide triphosphate hydrolases"/>
    <property type="match status" value="1"/>
</dbReference>
<feature type="repeat" description="TPR" evidence="8">
    <location>
        <begin position="1027"/>
        <end position="1060"/>
    </location>
</feature>
<feature type="domain" description="O-GlcNAc transferase C-terminal" evidence="9">
    <location>
        <begin position="581"/>
        <end position="736"/>
    </location>
</feature>
<feature type="repeat" description="TPR" evidence="8">
    <location>
        <begin position="503"/>
        <end position="536"/>
    </location>
</feature>
<dbReference type="Pfam" id="PF13174">
    <property type="entry name" value="TPR_6"/>
    <property type="match status" value="1"/>
</dbReference>
<dbReference type="InterPro" id="IPR019734">
    <property type="entry name" value="TPR_rpt"/>
</dbReference>
<dbReference type="SUPFAM" id="SSF48452">
    <property type="entry name" value="TPR-like"/>
    <property type="match status" value="3"/>
</dbReference>
<dbReference type="Gene3D" id="1.25.40.10">
    <property type="entry name" value="Tetratricopeptide repeat domain"/>
    <property type="match status" value="3"/>
</dbReference>
<dbReference type="SUPFAM" id="SSF52540">
    <property type="entry name" value="P-loop containing nucleoside triphosphate hydrolases"/>
    <property type="match status" value="1"/>
</dbReference>
<dbReference type="RefSeq" id="WP_137667264.1">
    <property type="nucleotide sequence ID" value="NZ_BJCE01000053.1"/>
</dbReference>
<dbReference type="InterPro" id="IPR029489">
    <property type="entry name" value="OGT/SEC/SPY_C"/>
</dbReference>
<organism evidence="10 11">
    <name type="scientific">Sphaerospermopsis reniformis</name>
    <dbReference type="NCBI Taxonomy" id="531300"/>
    <lineage>
        <taxon>Bacteria</taxon>
        <taxon>Bacillati</taxon>
        <taxon>Cyanobacteriota</taxon>
        <taxon>Cyanophyceae</taxon>
        <taxon>Nostocales</taxon>
        <taxon>Aphanizomenonaceae</taxon>
        <taxon>Sphaerospermopsis</taxon>
    </lineage>
</organism>
<keyword evidence="4" id="KW-0328">Glycosyltransferase</keyword>
<evidence type="ECO:0000256" key="3">
    <source>
        <dbReference type="ARBA" id="ARBA00011970"/>
    </source>
</evidence>
<dbReference type="InterPro" id="IPR027417">
    <property type="entry name" value="P-loop_NTPase"/>
</dbReference>
<name>A0A480A3V4_9CYAN</name>
<accession>A0A480A3V4</accession>
<evidence type="ECO:0000256" key="5">
    <source>
        <dbReference type="ARBA" id="ARBA00022679"/>
    </source>
</evidence>
<evidence type="ECO:0000256" key="2">
    <source>
        <dbReference type="ARBA" id="ARBA00005386"/>
    </source>
</evidence>